<keyword evidence="11" id="KW-1185">Reference proteome</keyword>
<feature type="DNA-binding region" description="OmpR/PhoB-type" evidence="7">
    <location>
        <begin position="134"/>
        <end position="230"/>
    </location>
</feature>
<evidence type="ECO:0000256" key="2">
    <source>
        <dbReference type="ARBA" id="ARBA00023012"/>
    </source>
</evidence>
<dbReference type="Pfam" id="PF00486">
    <property type="entry name" value="Trans_reg_C"/>
    <property type="match status" value="1"/>
</dbReference>
<evidence type="ECO:0000256" key="1">
    <source>
        <dbReference type="ARBA" id="ARBA00022553"/>
    </source>
</evidence>
<sequence length="235" mass="25412">MAESASRNCRVLIVEDDLTISGNLYAYLEARGFVSDAAYDGRAALAMLGQQNFDAVVLDIGLPGMDGYAVLHALRNTHLSDVPVLMLTARDGLDDKLAGFAHGADDYLTKPFALAEVEARLLALVQRARGGVVNAVRKFGPLQLDGRTRVVTVNGVAVHLARKSVAIVEILLRDPGRVVQRAELEHALWGEEPPSPYALRSQMHLLRRALAAAGFDGIETVHGTGWRLSDQAQHS</sequence>
<organism evidence="10 11">
    <name type="scientific">Bordetella genomosp. 13</name>
    <dbReference type="NCBI Taxonomy" id="463040"/>
    <lineage>
        <taxon>Bacteria</taxon>
        <taxon>Pseudomonadati</taxon>
        <taxon>Pseudomonadota</taxon>
        <taxon>Betaproteobacteria</taxon>
        <taxon>Burkholderiales</taxon>
        <taxon>Alcaligenaceae</taxon>
        <taxon>Bordetella</taxon>
    </lineage>
</organism>
<dbReference type="InterPro" id="IPR016032">
    <property type="entry name" value="Sig_transdc_resp-reg_C-effctor"/>
</dbReference>
<dbReference type="Gene3D" id="3.40.50.2300">
    <property type="match status" value="1"/>
</dbReference>
<feature type="domain" description="Response regulatory" evidence="8">
    <location>
        <begin position="10"/>
        <end position="125"/>
    </location>
</feature>
<dbReference type="Pfam" id="PF00072">
    <property type="entry name" value="Response_reg"/>
    <property type="match status" value="1"/>
</dbReference>
<name>A0A1W6Z8M3_9BORD</name>
<gene>
    <name evidence="10" type="ORF">CAL15_04330</name>
</gene>
<dbReference type="STRING" id="463040.CAL15_04330"/>
<accession>A0A1W6Z8M3</accession>
<dbReference type="PROSITE" id="PS51755">
    <property type="entry name" value="OMPR_PHOB"/>
    <property type="match status" value="1"/>
</dbReference>
<dbReference type="SUPFAM" id="SSF46894">
    <property type="entry name" value="C-terminal effector domain of the bipartite response regulators"/>
    <property type="match status" value="1"/>
</dbReference>
<dbReference type="SUPFAM" id="SSF52172">
    <property type="entry name" value="CheY-like"/>
    <property type="match status" value="1"/>
</dbReference>
<dbReference type="Gene3D" id="1.10.10.10">
    <property type="entry name" value="Winged helix-like DNA-binding domain superfamily/Winged helix DNA-binding domain"/>
    <property type="match status" value="1"/>
</dbReference>
<dbReference type="GO" id="GO:0000976">
    <property type="term" value="F:transcription cis-regulatory region binding"/>
    <property type="evidence" value="ECO:0007669"/>
    <property type="project" value="TreeGrafter"/>
</dbReference>
<dbReference type="InterPro" id="IPR001789">
    <property type="entry name" value="Sig_transdc_resp-reg_receiver"/>
</dbReference>
<reference evidence="10 11" key="1">
    <citation type="submission" date="2017-05" db="EMBL/GenBank/DDBJ databases">
        <title>Complete and WGS of Bordetella genogroups.</title>
        <authorList>
            <person name="Spilker T."/>
            <person name="LiPuma J."/>
        </authorList>
    </citation>
    <scope>NUCLEOTIDE SEQUENCE [LARGE SCALE GENOMIC DNA]</scope>
    <source>
        <strain evidence="10 11">AU7206</strain>
    </source>
</reference>
<feature type="domain" description="OmpR/PhoB-type" evidence="9">
    <location>
        <begin position="134"/>
        <end position="230"/>
    </location>
</feature>
<evidence type="ECO:0000256" key="7">
    <source>
        <dbReference type="PROSITE-ProRule" id="PRU01091"/>
    </source>
</evidence>
<dbReference type="CDD" id="cd17574">
    <property type="entry name" value="REC_OmpR"/>
    <property type="match status" value="1"/>
</dbReference>
<dbReference type="CDD" id="cd00383">
    <property type="entry name" value="trans_reg_C"/>
    <property type="match status" value="1"/>
</dbReference>
<dbReference type="GO" id="GO:0032993">
    <property type="term" value="C:protein-DNA complex"/>
    <property type="evidence" value="ECO:0007669"/>
    <property type="project" value="TreeGrafter"/>
</dbReference>
<evidence type="ECO:0000256" key="3">
    <source>
        <dbReference type="ARBA" id="ARBA00023015"/>
    </source>
</evidence>
<evidence type="ECO:0000259" key="9">
    <source>
        <dbReference type="PROSITE" id="PS51755"/>
    </source>
</evidence>
<dbReference type="PANTHER" id="PTHR48111:SF22">
    <property type="entry name" value="REGULATOR OF RPOS"/>
    <property type="match status" value="1"/>
</dbReference>
<dbReference type="GO" id="GO:0005829">
    <property type="term" value="C:cytosol"/>
    <property type="evidence" value="ECO:0007669"/>
    <property type="project" value="TreeGrafter"/>
</dbReference>
<evidence type="ECO:0000256" key="5">
    <source>
        <dbReference type="ARBA" id="ARBA00023163"/>
    </source>
</evidence>
<dbReference type="InterPro" id="IPR036388">
    <property type="entry name" value="WH-like_DNA-bd_sf"/>
</dbReference>
<dbReference type="InterPro" id="IPR039420">
    <property type="entry name" value="WalR-like"/>
</dbReference>
<keyword evidence="1 6" id="KW-0597">Phosphoprotein</keyword>
<keyword evidence="5" id="KW-0804">Transcription</keyword>
<dbReference type="SMART" id="SM00448">
    <property type="entry name" value="REC"/>
    <property type="match status" value="1"/>
</dbReference>
<evidence type="ECO:0000256" key="4">
    <source>
        <dbReference type="ARBA" id="ARBA00023125"/>
    </source>
</evidence>
<feature type="modified residue" description="4-aspartylphosphate" evidence="6">
    <location>
        <position position="59"/>
    </location>
</feature>
<dbReference type="KEGG" id="bgm:CAL15_04330"/>
<keyword evidence="4 7" id="KW-0238">DNA-binding</keyword>
<dbReference type="GO" id="GO:0006355">
    <property type="term" value="P:regulation of DNA-templated transcription"/>
    <property type="evidence" value="ECO:0007669"/>
    <property type="project" value="InterPro"/>
</dbReference>
<proteinExistence type="predicted"/>
<evidence type="ECO:0000313" key="11">
    <source>
        <dbReference type="Proteomes" id="UP000194161"/>
    </source>
</evidence>
<dbReference type="InterPro" id="IPR011006">
    <property type="entry name" value="CheY-like_superfamily"/>
</dbReference>
<protein>
    <submittedName>
        <fullName evidence="10">Two-component system response regulator</fullName>
    </submittedName>
</protein>
<dbReference type="EMBL" id="CP021111">
    <property type="protein sequence ID" value="ARP93677.1"/>
    <property type="molecule type" value="Genomic_DNA"/>
</dbReference>
<evidence type="ECO:0000259" key="8">
    <source>
        <dbReference type="PROSITE" id="PS50110"/>
    </source>
</evidence>
<dbReference type="OrthoDB" id="9802426at2"/>
<keyword evidence="2" id="KW-0902">Two-component regulatory system</keyword>
<dbReference type="PROSITE" id="PS50110">
    <property type="entry name" value="RESPONSE_REGULATORY"/>
    <property type="match status" value="1"/>
</dbReference>
<dbReference type="Proteomes" id="UP000194161">
    <property type="component" value="Chromosome"/>
</dbReference>
<evidence type="ECO:0000256" key="6">
    <source>
        <dbReference type="PROSITE-ProRule" id="PRU00169"/>
    </source>
</evidence>
<dbReference type="SMART" id="SM00862">
    <property type="entry name" value="Trans_reg_C"/>
    <property type="match status" value="1"/>
</dbReference>
<evidence type="ECO:0000313" key="10">
    <source>
        <dbReference type="EMBL" id="ARP93677.1"/>
    </source>
</evidence>
<dbReference type="InterPro" id="IPR001867">
    <property type="entry name" value="OmpR/PhoB-type_DNA-bd"/>
</dbReference>
<dbReference type="GO" id="GO:0000156">
    <property type="term" value="F:phosphorelay response regulator activity"/>
    <property type="evidence" value="ECO:0007669"/>
    <property type="project" value="TreeGrafter"/>
</dbReference>
<keyword evidence="3" id="KW-0805">Transcription regulation</keyword>
<dbReference type="AlphaFoldDB" id="A0A1W6Z8M3"/>
<dbReference type="PANTHER" id="PTHR48111">
    <property type="entry name" value="REGULATOR OF RPOS"/>
    <property type="match status" value="1"/>
</dbReference>
<dbReference type="RefSeq" id="WP_086077454.1">
    <property type="nucleotide sequence ID" value="NZ_CP021111.1"/>
</dbReference>